<evidence type="ECO:0000256" key="1">
    <source>
        <dbReference type="ARBA" id="ARBA00001966"/>
    </source>
</evidence>
<keyword evidence="6 7" id="KW-0411">Iron-sulfur</keyword>
<dbReference type="GO" id="GO:0009055">
    <property type="term" value="F:electron transfer activity"/>
    <property type="evidence" value="ECO:0007669"/>
    <property type="project" value="UniProtKB-UniRule"/>
</dbReference>
<dbReference type="SUPFAM" id="SSF54862">
    <property type="entry name" value="4Fe-4S ferredoxins"/>
    <property type="match status" value="1"/>
</dbReference>
<comment type="caution">
    <text evidence="9">The sequence shown here is derived from an EMBL/GenBank/DDBJ whole genome shotgun (WGS) entry which is preliminary data.</text>
</comment>
<dbReference type="PRINTS" id="PR00352">
    <property type="entry name" value="3FE4SFRDOXIN"/>
</dbReference>
<keyword evidence="2 7" id="KW-0813">Transport</keyword>
<evidence type="ECO:0000256" key="7">
    <source>
        <dbReference type="RuleBase" id="RU368020"/>
    </source>
</evidence>
<dbReference type="GO" id="GO:0051536">
    <property type="term" value="F:iron-sulfur cluster binding"/>
    <property type="evidence" value="ECO:0007669"/>
    <property type="project" value="UniProtKB-KW"/>
</dbReference>
<dbReference type="EMBL" id="DRVT01000055">
    <property type="protein sequence ID" value="HHI49451.1"/>
    <property type="molecule type" value="Genomic_DNA"/>
</dbReference>
<keyword evidence="4 7" id="KW-0249">Electron transport</keyword>
<comment type="function">
    <text evidence="7">Ferredoxins are iron-sulfur proteins that transfer electrons in a wide variety of metabolic reactions.</text>
</comment>
<organism evidence="9">
    <name type="scientific">Candidatus Methanosuratincola petrocarbonis</name>
    <name type="common">ex Vanwonterghem et al. 2016</name>
    <dbReference type="NCBI Taxonomy" id="1867261"/>
    <lineage>
        <taxon>Archaea</taxon>
        <taxon>Thermoproteota</taxon>
        <taxon>Methanosuratincolia</taxon>
        <taxon>Candidatus Methanomethylicales</taxon>
        <taxon>Candidatus Methanomethylicaceae</taxon>
        <taxon>Candidatus Methanosuratincola (ex Vanwonterghem et al. 2016)</taxon>
    </lineage>
</organism>
<feature type="domain" description="4Fe-4S ferredoxin-type" evidence="8">
    <location>
        <begin position="3"/>
        <end position="31"/>
    </location>
</feature>
<dbReference type="Pfam" id="PF13370">
    <property type="entry name" value="Fer4_13"/>
    <property type="match status" value="1"/>
</dbReference>
<evidence type="ECO:0000256" key="3">
    <source>
        <dbReference type="ARBA" id="ARBA00022723"/>
    </source>
</evidence>
<keyword evidence="3 7" id="KW-0479">Metal-binding</keyword>
<keyword evidence="5 7" id="KW-0408">Iron</keyword>
<accession>A0A7J3V034</accession>
<dbReference type="GO" id="GO:0016491">
    <property type="term" value="F:oxidoreductase activity"/>
    <property type="evidence" value="ECO:0007669"/>
    <property type="project" value="UniProtKB-ARBA"/>
</dbReference>
<dbReference type="AlphaFoldDB" id="A0A7J3V034"/>
<evidence type="ECO:0000256" key="6">
    <source>
        <dbReference type="ARBA" id="ARBA00023014"/>
    </source>
</evidence>
<evidence type="ECO:0000256" key="5">
    <source>
        <dbReference type="ARBA" id="ARBA00023004"/>
    </source>
</evidence>
<reference evidence="9" key="1">
    <citation type="journal article" date="2020" name="mSystems">
        <title>Genome- and Community-Level Interaction Insights into Carbon Utilization and Element Cycling Functions of Hydrothermarchaeota in Hydrothermal Sediment.</title>
        <authorList>
            <person name="Zhou Z."/>
            <person name="Liu Y."/>
            <person name="Xu W."/>
            <person name="Pan J."/>
            <person name="Luo Z.H."/>
            <person name="Li M."/>
        </authorList>
    </citation>
    <scope>NUCLEOTIDE SEQUENCE [LARGE SCALE GENOMIC DNA]</scope>
    <source>
        <strain evidence="9">SpSt-1038</strain>
    </source>
</reference>
<dbReference type="GO" id="GO:0005506">
    <property type="term" value="F:iron ion binding"/>
    <property type="evidence" value="ECO:0007669"/>
    <property type="project" value="UniProtKB-UniRule"/>
</dbReference>
<dbReference type="InterPro" id="IPR051269">
    <property type="entry name" value="Fe-S_cluster_ET"/>
</dbReference>
<comment type="cofactor">
    <cofactor evidence="1">
        <name>[4Fe-4S] cluster</name>
        <dbReference type="ChEBI" id="CHEBI:49883"/>
    </cofactor>
</comment>
<evidence type="ECO:0000259" key="8">
    <source>
        <dbReference type="PROSITE" id="PS51379"/>
    </source>
</evidence>
<evidence type="ECO:0000313" key="9">
    <source>
        <dbReference type="EMBL" id="HHI49451.1"/>
    </source>
</evidence>
<name>A0A7J3V034_9CREN</name>
<dbReference type="PANTHER" id="PTHR36923">
    <property type="entry name" value="FERREDOXIN"/>
    <property type="match status" value="1"/>
</dbReference>
<dbReference type="PROSITE" id="PS00198">
    <property type="entry name" value="4FE4S_FER_1"/>
    <property type="match status" value="1"/>
</dbReference>
<dbReference type="InterPro" id="IPR001080">
    <property type="entry name" value="3Fe4S_ferredoxin"/>
</dbReference>
<dbReference type="Gene3D" id="3.30.70.20">
    <property type="match status" value="1"/>
</dbReference>
<evidence type="ECO:0000256" key="4">
    <source>
        <dbReference type="ARBA" id="ARBA00022982"/>
    </source>
</evidence>
<dbReference type="InterPro" id="IPR017896">
    <property type="entry name" value="4Fe4S_Fe-S-bd"/>
</dbReference>
<sequence length="60" mass="6330">MAKVPRVDRGLCIGCGNCTLVCPEVFELDQEGKSRVINEAGKCDLDYAVSSCPVGAISLV</sequence>
<protein>
    <recommendedName>
        <fullName evidence="7">Ferredoxin</fullName>
    </recommendedName>
</protein>
<proteinExistence type="predicted"/>
<dbReference type="PANTHER" id="PTHR36923:SF3">
    <property type="entry name" value="FERREDOXIN"/>
    <property type="match status" value="1"/>
</dbReference>
<dbReference type="InterPro" id="IPR017900">
    <property type="entry name" value="4Fe4S_Fe_S_CS"/>
</dbReference>
<gene>
    <name evidence="9" type="ORF">ENL91_04690</name>
</gene>
<evidence type="ECO:0000256" key="2">
    <source>
        <dbReference type="ARBA" id="ARBA00022448"/>
    </source>
</evidence>
<dbReference type="PROSITE" id="PS51379">
    <property type="entry name" value="4FE4S_FER_2"/>
    <property type="match status" value="1"/>
</dbReference>